<evidence type="ECO:0000256" key="5">
    <source>
        <dbReference type="ARBA" id="ARBA00023004"/>
    </source>
</evidence>
<dbReference type="PANTHER" id="PTHR11228">
    <property type="entry name" value="RADICAL SAM DOMAIN PROTEIN"/>
    <property type="match status" value="1"/>
</dbReference>
<keyword evidence="4" id="KW-0479">Metal-binding</keyword>
<dbReference type="SUPFAM" id="SSF102114">
    <property type="entry name" value="Radical SAM enzymes"/>
    <property type="match status" value="1"/>
</dbReference>
<dbReference type="EC" id="4.1.99.26" evidence="11"/>
<evidence type="ECO:0000313" key="17">
    <source>
        <dbReference type="Proteomes" id="UP001172911"/>
    </source>
</evidence>
<protein>
    <recommendedName>
        <fullName evidence="12">Mycofactocin maturase MftC</fullName>
        <ecNumber evidence="10">1.3.98.7</ecNumber>
        <ecNumber evidence="11">4.1.99.26</ecNumber>
    </recommendedName>
    <alternativeName>
        <fullName evidence="14">[Mycofactocin precursor peptide]-pyrrolidinone derivative synthase</fullName>
    </alternativeName>
    <alternativeName>
        <fullName evidence="13">[Mycofactocin precursor peptide]-tyrosine decarboxylase</fullName>
    </alternativeName>
</protein>
<dbReference type="InterPro" id="IPR050377">
    <property type="entry name" value="Radical_SAM_PqqE_MftC-like"/>
</dbReference>
<reference evidence="16" key="2">
    <citation type="submission" date="2023-03" db="EMBL/GenBank/DDBJ databases">
        <authorList>
            <person name="Zhang Z."/>
        </authorList>
    </citation>
    <scope>NUCLEOTIDE SEQUENCE</scope>
    <source>
        <strain evidence="16">DSA</strain>
    </source>
</reference>
<evidence type="ECO:0000256" key="14">
    <source>
        <dbReference type="ARBA" id="ARBA00079192"/>
    </source>
</evidence>
<organism evidence="16 17">
    <name type="scientific">Desulforamulus aquiferis</name>
    <dbReference type="NCBI Taxonomy" id="1397668"/>
    <lineage>
        <taxon>Bacteria</taxon>
        <taxon>Bacillati</taxon>
        <taxon>Bacillota</taxon>
        <taxon>Clostridia</taxon>
        <taxon>Eubacteriales</taxon>
        <taxon>Peptococcaceae</taxon>
        <taxon>Desulforamulus</taxon>
    </lineage>
</organism>
<dbReference type="Gene3D" id="3.20.20.70">
    <property type="entry name" value="Aldolase class I"/>
    <property type="match status" value="1"/>
</dbReference>
<evidence type="ECO:0000259" key="15">
    <source>
        <dbReference type="PROSITE" id="PS51918"/>
    </source>
</evidence>
<dbReference type="SFLD" id="SFLDS00029">
    <property type="entry name" value="Radical_SAM"/>
    <property type="match status" value="1"/>
</dbReference>
<keyword evidence="17" id="KW-1185">Reference proteome</keyword>
<accession>A0AAW7Z8F5</accession>
<dbReference type="NCBIfam" id="TIGR04054">
    <property type="entry name" value="rSAM_NirJ1"/>
    <property type="match status" value="1"/>
</dbReference>
<evidence type="ECO:0000256" key="9">
    <source>
        <dbReference type="ARBA" id="ARBA00051925"/>
    </source>
</evidence>
<evidence type="ECO:0000256" key="6">
    <source>
        <dbReference type="ARBA" id="ARBA00023014"/>
    </source>
</evidence>
<dbReference type="GO" id="GO:0006783">
    <property type="term" value="P:heme biosynthetic process"/>
    <property type="evidence" value="ECO:0007669"/>
    <property type="project" value="TreeGrafter"/>
</dbReference>
<evidence type="ECO:0000256" key="2">
    <source>
        <dbReference type="ARBA" id="ARBA00022485"/>
    </source>
</evidence>
<dbReference type="InterPro" id="IPR007197">
    <property type="entry name" value="rSAM"/>
</dbReference>
<dbReference type="InterPro" id="IPR023885">
    <property type="entry name" value="4Fe4S-binding_SPASM_dom"/>
</dbReference>
<comment type="caution">
    <text evidence="16">The sequence shown here is derived from an EMBL/GenBank/DDBJ whole genome shotgun (WGS) entry which is preliminary data.</text>
</comment>
<dbReference type="SFLD" id="SFLDG01386">
    <property type="entry name" value="main_SPASM_domain-containing"/>
    <property type="match status" value="1"/>
</dbReference>
<keyword evidence="3" id="KW-0949">S-adenosyl-L-methionine</keyword>
<sequence length="391" mass="43994">MIGISKLLCGTENFGDSLRYAQGSRGQVHGAVTGHGPVVVWNSTRTCNLKCRHCYSESDSKKYGELNTEEAKEFINDLAEFNVPVLLFSGGEPLVRPDFFELAEYAKMKGIRTTISTNGTLITPEVAQRLKNIGVGYVGISLDGIGEVNDIFRGRQGAYQAALAGIRNCLAVGQRVGLRFTINRHNHKELDKIFDLIERENIPRVCFYHLVYSGRGSEMIKEDISHGESREALDLIIERTLDFHKRGLNKEILTVDNHADAIYIYLKLLEENPEQAKHVLELLSRNGGNRTGIAIGEVDWEGNVHADQFTRNHRFGNVRERKFGDIWTDLSNPILAGLKDRKPLLKGRCARCQWLNYCNGNFRARAEAVHGDFWAEDPACYLTDEEIGIKV</sequence>
<dbReference type="GO" id="GO:0003824">
    <property type="term" value="F:catalytic activity"/>
    <property type="evidence" value="ECO:0007669"/>
    <property type="project" value="InterPro"/>
</dbReference>
<dbReference type="InterPro" id="IPR058240">
    <property type="entry name" value="rSAM_sf"/>
</dbReference>
<dbReference type="CDD" id="cd01335">
    <property type="entry name" value="Radical_SAM"/>
    <property type="match status" value="1"/>
</dbReference>
<dbReference type="InterPro" id="IPR013785">
    <property type="entry name" value="Aldolase_TIM"/>
</dbReference>
<dbReference type="Proteomes" id="UP001172911">
    <property type="component" value="Unassembled WGS sequence"/>
</dbReference>
<evidence type="ECO:0000256" key="3">
    <source>
        <dbReference type="ARBA" id="ARBA00022691"/>
    </source>
</evidence>
<dbReference type="PANTHER" id="PTHR11228:SF7">
    <property type="entry name" value="PQQA PEPTIDE CYCLASE"/>
    <property type="match status" value="1"/>
</dbReference>
<comment type="catalytic activity">
    <reaction evidence="9">
        <text>[mycofactocin precursor peptide]-C-terminal glycyl-N-{[2-(4-hydroxyphenyl)ethenyl]-3-methylbutanamide} + AH2 + S-adenosyl-L-methionine = [mycofactocin precursor peptide]-C-terminal glycyl-N-{5-[(4-hydroxyphenyl)methyl]-4,4-dimethyl-2-oxopyrrolidin-3-yl}acetamide + 5'-deoxyadenosine + L-methionine + A + H(+)</text>
        <dbReference type="Rhea" id="RHEA:65500"/>
        <dbReference type="Rhea" id="RHEA-COMP:16816"/>
        <dbReference type="Rhea" id="RHEA-COMP:16818"/>
        <dbReference type="ChEBI" id="CHEBI:13193"/>
        <dbReference type="ChEBI" id="CHEBI:15378"/>
        <dbReference type="ChEBI" id="CHEBI:17319"/>
        <dbReference type="ChEBI" id="CHEBI:17499"/>
        <dbReference type="ChEBI" id="CHEBI:57844"/>
        <dbReference type="ChEBI" id="CHEBI:59789"/>
        <dbReference type="ChEBI" id="CHEBI:156517"/>
        <dbReference type="ChEBI" id="CHEBI:156518"/>
        <dbReference type="EC" id="4.1.99.26"/>
    </reaction>
</comment>
<dbReference type="GO" id="GO:0046872">
    <property type="term" value="F:metal ion binding"/>
    <property type="evidence" value="ECO:0007669"/>
    <property type="project" value="UniProtKB-KW"/>
</dbReference>
<keyword evidence="2" id="KW-0004">4Fe-4S</keyword>
<dbReference type="EC" id="1.3.98.7" evidence="10"/>
<evidence type="ECO:0000256" key="7">
    <source>
        <dbReference type="ARBA" id="ARBA00023239"/>
    </source>
</evidence>
<dbReference type="SFLD" id="SFLDG01067">
    <property type="entry name" value="SPASM/twitch_domain_containing"/>
    <property type="match status" value="1"/>
</dbReference>
<dbReference type="InterPro" id="IPR034480">
    <property type="entry name" value="Heme_synthase-like"/>
</dbReference>
<keyword evidence="6" id="KW-0411">Iron-sulfur</keyword>
<evidence type="ECO:0000256" key="10">
    <source>
        <dbReference type="ARBA" id="ARBA00066739"/>
    </source>
</evidence>
<dbReference type="SFLD" id="SFLDG01385">
    <property type="entry name" value="heme_carboxy_lyase_like"/>
    <property type="match status" value="1"/>
</dbReference>
<evidence type="ECO:0000256" key="12">
    <source>
        <dbReference type="ARBA" id="ARBA00074337"/>
    </source>
</evidence>
<evidence type="ECO:0000256" key="8">
    <source>
        <dbReference type="ARBA" id="ARBA00051525"/>
    </source>
</evidence>
<dbReference type="InterPro" id="IPR034479">
    <property type="entry name" value="AhbC-like"/>
</dbReference>
<keyword evidence="5" id="KW-0408">Iron</keyword>
<dbReference type="NCBIfam" id="TIGR04085">
    <property type="entry name" value="rSAM_more_4Fe4S"/>
    <property type="match status" value="1"/>
</dbReference>
<evidence type="ECO:0000256" key="13">
    <source>
        <dbReference type="ARBA" id="ARBA00077306"/>
    </source>
</evidence>
<dbReference type="EMBL" id="JARPTC010000002">
    <property type="protein sequence ID" value="MDO7785987.1"/>
    <property type="molecule type" value="Genomic_DNA"/>
</dbReference>
<evidence type="ECO:0000256" key="4">
    <source>
        <dbReference type="ARBA" id="ARBA00022723"/>
    </source>
</evidence>
<dbReference type="InterPro" id="IPR017200">
    <property type="entry name" value="PqqE-like"/>
</dbReference>
<name>A0AAW7Z8F5_9FIRM</name>
<dbReference type="AlphaFoldDB" id="A0AAW7Z8F5"/>
<comment type="catalytic activity">
    <reaction evidence="8">
        <text>[mycofactocin precursor peptide]-C-terminal glycyl-L-valyl-L-tyrosine + S-adenosyl-L-methionine = [mycofactocin precursor peptide]-C-terminal glycyl-N-{[2-(4-hydroxyphenyl)ethenyl]-3-methylbutanamide} + 5'-deoxyadenosine + L-methionine + CO2</text>
        <dbReference type="Rhea" id="RHEA:65492"/>
        <dbReference type="Rhea" id="RHEA-COMP:16815"/>
        <dbReference type="Rhea" id="RHEA-COMP:16816"/>
        <dbReference type="ChEBI" id="CHEBI:16526"/>
        <dbReference type="ChEBI" id="CHEBI:17319"/>
        <dbReference type="ChEBI" id="CHEBI:57844"/>
        <dbReference type="ChEBI" id="CHEBI:59789"/>
        <dbReference type="ChEBI" id="CHEBI:156515"/>
        <dbReference type="ChEBI" id="CHEBI:156517"/>
        <dbReference type="EC" id="1.3.98.7"/>
    </reaction>
</comment>
<dbReference type="SFLD" id="SFLDF00543">
    <property type="entry name" value="alternative_heme_biosynthesis"/>
    <property type="match status" value="1"/>
</dbReference>
<gene>
    <name evidence="16" type="primary">nirJ1</name>
    <name evidence="16" type="ORF">P6N53_01940</name>
</gene>
<evidence type="ECO:0000256" key="1">
    <source>
        <dbReference type="ARBA" id="ARBA00001966"/>
    </source>
</evidence>
<dbReference type="PROSITE" id="PS51918">
    <property type="entry name" value="RADICAL_SAM"/>
    <property type="match status" value="1"/>
</dbReference>
<dbReference type="FunFam" id="3.20.20.70:FF:000188">
    <property type="entry name" value="Mycofactocin radical SAM maturase MftC"/>
    <property type="match status" value="1"/>
</dbReference>
<dbReference type="RefSeq" id="WP_304540723.1">
    <property type="nucleotide sequence ID" value="NZ_JARPTC010000002.1"/>
</dbReference>
<dbReference type="PIRSF" id="PIRSF037420">
    <property type="entry name" value="PQQ_syn_pqqE"/>
    <property type="match status" value="1"/>
</dbReference>
<dbReference type="InterPro" id="IPR006638">
    <property type="entry name" value="Elp3/MiaA/NifB-like_rSAM"/>
</dbReference>
<proteinExistence type="predicted"/>
<evidence type="ECO:0000313" key="16">
    <source>
        <dbReference type="EMBL" id="MDO7785987.1"/>
    </source>
</evidence>
<keyword evidence="7" id="KW-0456">Lyase</keyword>
<dbReference type="CDD" id="cd21123">
    <property type="entry name" value="SPASM_MftC-like"/>
    <property type="match status" value="1"/>
</dbReference>
<dbReference type="InterPro" id="IPR023930">
    <property type="entry name" value="NirJ1"/>
</dbReference>
<dbReference type="Pfam" id="PF04055">
    <property type="entry name" value="Radical_SAM"/>
    <property type="match status" value="1"/>
</dbReference>
<comment type="cofactor">
    <cofactor evidence="1">
        <name>[4Fe-4S] cluster</name>
        <dbReference type="ChEBI" id="CHEBI:49883"/>
    </cofactor>
</comment>
<feature type="domain" description="Radical SAM core" evidence="15">
    <location>
        <begin position="33"/>
        <end position="242"/>
    </location>
</feature>
<dbReference type="GO" id="GO:0051539">
    <property type="term" value="F:4 iron, 4 sulfur cluster binding"/>
    <property type="evidence" value="ECO:0007669"/>
    <property type="project" value="UniProtKB-KW"/>
</dbReference>
<evidence type="ECO:0000256" key="11">
    <source>
        <dbReference type="ARBA" id="ARBA00066804"/>
    </source>
</evidence>
<reference evidence="16" key="1">
    <citation type="journal article" date="2023" name="J. Hazard. Mater.">
        <title>Anaerobic biodegradation of pyrene and benzo[a]pyrene by a new sulfate-reducing Desulforamulus aquiferis strain DSA.</title>
        <authorList>
            <person name="Zhang Z."/>
            <person name="Sun J."/>
            <person name="Gong X."/>
            <person name="Wang C."/>
            <person name="Wang H."/>
        </authorList>
    </citation>
    <scope>NUCLEOTIDE SEQUENCE</scope>
    <source>
        <strain evidence="16">DSA</strain>
    </source>
</reference>
<dbReference type="SMART" id="SM00729">
    <property type="entry name" value="Elp3"/>
    <property type="match status" value="1"/>
</dbReference>